<dbReference type="Gene3D" id="3.40.50.450">
    <property type="match status" value="1"/>
</dbReference>
<dbReference type="PANTHER" id="PTHR43393">
    <property type="entry name" value="CYTOKININ RIBOSIDE 5'-MONOPHOSPHATE PHOSPHORIBOHYDROLASE"/>
    <property type="match status" value="1"/>
</dbReference>
<name>A0A1M4MKX2_9EURY</name>
<protein>
    <submittedName>
        <fullName evidence="1">ABC-type spermidine/putrescine transport systems, ATPase components</fullName>
    </submittedName>
</protein>
<dbReference type="EMBL" id="FMID01000033">
    <property type="protein sequence ID" value="SCL75482.1"/>
    <property type="molecule type" value="Genomic_DNA"/>
</dbReference>
<gene>
    <name evidence="1" type="ORF">L21_1383</name>
</gene>
<dbReference type="NCBIfam" id="TIGR00725">
    <property type="entry name" value="TIGR00725 family protein"/>
    <property type="match status" value="1"/>
</dbReference>
<organism evidence="1 2">
    <name type="scientific">Methanoculleus chikugoensis</name>
    <dbReference type="NCBI Taxonomy" id="118126"/>
    <lineage>
        <taxon>Archaea</taxon>
        <taxon>Methanobacteriati</taxon>
        <taxon>Methanobacteriota</taxon>
        <taxon>Stenosarchaea group</taxon>
        <taxon>Methanomicrobia</taxon>
        <taxon>Methanomicrobiales</taxon>
        <taxon>Methanomicrobiaceae</taxon>
        <taxon>Methanoculleus</taxon>
    </lineage>
</organism>
<reference evidence="1 2" key="1">
    <citation type="submission" date="2016-08" db="EMBL/GenBank/DDBJ databases">
        <authorList>
            <person name="Seilhamer J.J."/>
        </authorList>
    </citation>
    <scope>NUCLEOTIDE SEQUENCE [LARGE SCALE GENOMIC DNA]</scope>
    <source>
        <strain evidence="1">L21-II-0</strain>
    </source>
</reference>
<dbReference type="Pfam" id="PF18306">
    <property type="entry name" value="LDcluster4"/>
    <property type="match status" value="1"/>
</dbReference>
<dbReference type="OrthoDB" id="9570at2157"/>
<dbReference type="STRING" id="118126.L21_1383"/>
<accession>A0A1M4MKX2</accession>
<dbReference type="PANTHER" id="PTHR43393:SF3">
    <property type="entry name" value="LYSINE DECARBOXYLASE-LIKE PROTEIN"/>
    <property type="match status" value="1"/>
</dbReference>
<sequence>MQIAVVGRGDCSVEEYEAAETIGYLIAGNRETVCCGGLGGVMEAACRGAKEAGGTTVGILPDTGEGNPYLDIVIRTGMSHARNVVLVNSADAVIAVGGGYGTLSEIAVALKTEKPVFGLLTWKIEGVFVCATPEEAVILAVRAARLSRPSRSPRGPGELS</sequence>
<dbReference type="GO" id="GO:0005829">
    <property type="term" value="C:cytosol"/>
    <property type="evidence" value="ECO:0007669"/>
    <property type="project" value="TreeGrafter"/>
</dbReference>
<evidence type="ECO:0000313" key="1">
    <source>
        <dbReference type="EMBL" id="SCL75482.1"/>
    </source>
</evidence>
<dbReference type="InterPro" id="IPR041164">
    <property type="entry name" value="LDcluster4"/>
</dbReference>
<dbReference type="AlphaFoldDB" id="A0A1M4MKX2"/>
<dbReference type="InterPro" id="IPR005268">
    <property type="entry name" value="CHP00725"/>
</dbReference>
<dbReference type="InterPro" id="IPR052341">
    <property type="entry name" value="LOG_family_nucleotidases"/>
</dbReference>
<proteinExistence type="predicted"/>
<dbReference type="SUPFAM" id="SSF102405">
    <property type="entry name" value="MCP/YpsA-like"/>
    <property type="match status" value="1"/>
</dbReference>
<dbReference type="RefSeq" id="WP_074369744.1">
    <property type="nucleotide sequence ID" value="NZ_FMID01000033.1"/>
</dbReference>
<dbReference type="Proteomes" id="UP000184671">
    <property type="component" value="Unassembled WGS sequence"/>
</dbReference>
<evidence type="ECO:0000313" key="2">
    <source>
        <dbReference type="Proteomes" id="UP000184671"/>
    </source>
</evidence>